<keyword evidence="14" id="KW-1185">Reference proteome</keyword>
<dbReference type="NCBIfam" id="TIGR00234">
    <property type="entry name" value="tyrS"/>
    <property type="match status" value="1"/>
</dbReference>
<dbReference type="Gene3D" id="3.40.50.620">
    <property type="entry name" value="HUPs"/>
    <property type="match status" value="1"/>
</dbReference>
<dbReference type="PRINTS" id="PR01040">
    <property type="entry name" value="TRNASYNTHTYR"/>
</dbReference>
<dbReference type="CDD" id="cd00165">
    <property type="entry name" value="S4"/>
    <property type="match status" value="1"/>
</dbReference>
<dbReference type="OrthoDB" id="9804243at2"/>
<feature type="short sequence motif" description="'KMSKS' region" evidence="10">
    <location>
        <begin position="233"/>
        <end position="237"/>
    </location>
</feature>
<comment type="function">
    <text evidence="10">Catalyzes the attachment of tyrosine to tRNA(Tyr) in a two-step reaction: tyrosine is first activated by ATP to form Tyr-AMP and then transferred to the acceptor end of tRNA(Tyr).</text>
</comment>
<organism evidence="13 14">
    <name type="scientific">Silvibacterium dinghuense</name>
    <dbReference type="NCBI Taxonomy" id="1560006"/>
    <lineage>
        <taxon>Bacteria</taxon>
        <taxon>Pseudomonadati</taxon>
        <taxon>Acidobacteriota</taxon>
        <taxon>Terriglobia</taxon>
        <taxon>Terriglobales</taxon>
        <taxon>Acidobacteriaceae</taxon>
        <taxon>Silvibacterium</taxon>
    </lineage>
</organism>
<dbReference type="InterPro" id="IPR036986">
    <property type="entry name" value="S4_RNA-bd_sf"/>
</dbReference>
<evidence type="ECO:0000256" key="1">
    <source>
        <dbReference type="ARBA" id="ARBA00011738"/>
    </source>
</evidence>
<comment type="catalytic activity">
    <reaction evidence="9 10">
        <text>tRNA(Tyr) + L-tyrosine + ATP = L-tyrosyl-tRNA(Tyr) + AMP + diphosphate + H(+)</text>
        <dbReference type="Rhea" id="RHEA:10220"/>
        <dbReference type="Rhea" id="RHEA-COMP:9706"/>
        <dbReference type="Rhea" id="RHEA-COMP:9707"/>
        <dbReference type="ChEBI" id="CHEBI:15378"/>
        <dbReference type="ChEBI" id="CHEBI:30616"/>
        <dbReference type="ChEBI" id="CHEBI:33019"/>
        <dbReference type="ChEBI" id="CHEBI:58315"/>
        <dbReference type="ChEBI" id="CHEBI:78442"/>
        <dbReference type="ChEBI" id="CHEBI:78536"/>
        <dbReference type="ChEBI" id="CHEBI:456215"/>
        <dbReference type="EC" id="6.1.1.1"/>
    </reaction>
</comment>
<evidence type="ECO:0000256" key="11">
    <source>
        <dbReference type="PROSITE-ProRule" id="PRU00182"/>
    </source>
</evidence>
<accession>A0A4V1NVZ5</accession>
<dbReference type="EMBL" id="SDMK01000001">
    <property type="protein sequence ID" value="RXS97642.1"/>
    <property type="molecule type" value="Genomic_DNA"/>
</dbReference>
<dbReference type="Pfam" id="PF00579">
    <property type="entry name" value="tRNA-synt_1b"/>
    <property type="match status" value="1"/>
</dbReference>
<keyword evidence="7 10" id="KW-0648">Protein biosynthesis</keyword>
<dbReference type="Proteomes" id="UP000290253">
    <property type="component" value="Unassembled WGS sequence"/>
</dbReference>
<dbReference type="GO" id="GO:0004831">
    <property type="term" value="F:tyrosine-tRNA ligase activity"/>
    <property type="evidence" value="ECO:0007669"/>
    <property type="project" value="UniProtKB-UniRule"/>
</dbReference>
<dbReference type="SMART" id="SM00363">
    <property type="entry name" value="S4"/>
    <property type="match status" value="1"/>
</dbReference>
<keyword evidence="3 10" id="KW-0436">Ligase</keyword>
<dbReference type="Gene3D" id="1.10.240.10">
    <property type="entry name" value="Tyrosyl-Transfer RNA Synthetase"/>
    <property type="match status" value="1"/>
</dbReference>
<reference evidence="13 14" key="1">
    <citation type="journal article" date="2016" name="Int. J. Syst. Evol. Microbiol.">
        <title>Acidipila dinghuensis sp. nov., an acidobacterium isolated from forest soil.</title>
        <authorList>
            <person name="Jiang Y.W."/>
            <person name="Wang J."/>
            <person name="Chen M.H."/>
            <person name="Lv Y.Y."/>
            <person name="Qiu L.H."/>
        </authorList>
    </citation>
    <scope>NUCLEOTIDE SEQUENCE [LARGE SCALE GENOMIC DNA]</scope>
    <source>
        <strain evidence="13 14">DHOF10</strain>
    </source>
</reference>
<feature type="binding site" evidence="10">
    <location>
        <position position="236"/>
    </location>
    <ligand>
        <name>ATP</name>
        <dbReference type="ChEBI" id="CHEBI:30616"/>
    </ligand>
</feature>
<proteinExistence type="inferred from homology"/>
<protein>
    <recommendedName>
        <fullName evidence="10">Tyrosine--tRNA ligase</fullName>
        <ecNumber evidence="10">6.1.1.1</ecNumber>
    </recommendedName>
    <alternativeName>
        <fullName evidence="10">Tyrosyl-tRNA synthetase</fullName>
        <shortName evidence="10">TyrRS</shortName>
    </alternativeName>
</protein>
<dbReference type="InterPro" id="IPR024088">
    <property type="entry name" value="Tyr-tRNA-ligase_bac-type"/>
</dbReference>
<keyword evidence="6 11" id="KW-0694">RNA-binding</keyword>
<comment type="similarity">
    <text evidence="10">Belongs to the class-I aminoacyl-tRNA synthetase family. TyrS type 2 subfamily.</text>
</comment>
<dbReference type="InterPro" id="IPR014729">
    <property type="entry name" value="Rossmann-like_a/b/a_fold"/>
</dbReference>
<evidence type="ECO:0000256" key="10">
    <source>
        <dbReference type="HAMAP-Rule" id="MF_02007"/>
    </source>
</evidence>
<dbReference type="SUPFAM" id="SSF55174">
    <property type="entry name" value="Alpha-L RNA-binding motif"/>
    <property type="match status" value="1"/>
</dbReference>
<evidence type="ECO:0000313" key="13">
    <source>
        <dbReference type="EMBL" id="RXS97642.1"/>
    </source>
</evidence>
<dbReference type="PROSITE" id="PS50889">
    <property type="entry name" value="S4"/>
    <property type="match status" value="1"/>
</dbReference>
<evidence type="ECO:0000256" key="9">
    <source>
        <dbReference type="ARBA" id="ARBA00048248"/>
    </source>
</evidence>
<dbReference type="FunFam" id="3.40.50.620:FF:000061">
    <property type="entry name" value="Tyrosine--tRNA ligase"/>
    <property type="match status" value="1"/>
</dbReference>
<dbReference type="InterPro" id="IPR001412">
    <property type="entry name" value="aa-tRNA-synth_I_CS"/>
</dbReference>
<dbReference type="AlphaFoldDB" id="A0A4V1NVZ5"/>
<evidence type="ECO:0000256" key="6">
    <source>
        <dbReference type="ARBA" id="ARBA00022884"/>
    </source>
</evidence>
<dbReference type="InterPro" id="IPR002307">
    <property type="entry name" value="Tyr-tRNA-ligase"/>
</dbReference>
<keyword evidence="5 10" id="KW-0067">ATP-binding</keyword>
<keyword evidence="2 10" id="KW-0963">Cytoplasm</keyword>
<evidence type="ECO:0000256" key="3">
    <source>
        <dbReference type="ARBA" id="ARBA00022598"/>
    </source>
</evidence>
<dbReference type="SUPFAM" id="SSF52374">
    <property type="entry name" value="Nucleotidylyl transferase"/>
    <property type="match status" value="1"/>
</dbReference>
<dbReference type="PANTHER" id="PTHR11766">
    <property type="entry name" value="TYROSYL-TRNA SYNTHETASE"/>
    <property type="match status" value="1"/>
</dbReference>
<evidence type="ECO:0000259" key="12">
    <source>
        <dbReference type="SMART" id="SM00363"/>
    </source>
</evidence>
<dbReference type="FunFam" id="1.10.240.10:FF:000006">
    <property type="entry name" value="Tyrosine--tRNA ligase"/>
    <property type="match status" value="1"/>
</dbReference>
<dbReference type="RefSeq" id="WP_129207421.1">
    <property type="nucleotide sequence ID" value="NZ_BMGU01000001.1"/>
</dbReference>
<comment type="subunit">
    <text evidence="1 10">Homodimer.</text>
</comment>
<dbReference type="InterPro" id="IPR002942">
    <property type="entry name" value="S4_RNA-bd"/>
</dbReference>
<comment type="subcellular location">
    <subcellularLocation>
        <location evidence="10">Cytoplasm</location>
    </subcellularLocation>
</comment>
<evidence type="ECO:0000256" key="2">
    <source>
        <dbReference type="ARBA" id="ARBA00022490"/>
    </source>
</evidence>
<evidence type="ECO:0000256" key="8">
    <source>
        <dbReference type="ARBA" id="ARBA00023146"/>
    </source>
</evidence>
<dbReference type="InterPro" id="IPR024108">
    <property type="entry name" value="Tyr-tRNA-ligase_bac_2"/>
</dbReference>
<dbReference type="PANTHER" id="PTHR11766:SF1">
    <property type="entry name" value="TYROSINE--TRNA LIGASE"/>
    <property type="match status" value="1"/>
</dbReference>
<comment type="caution">
    <text evidence="13">The sequence shown here is derived from an EMBL/GenBank/DDBJ whole genome shotgun (WGS) entry which is preliminary data.</text>
</comment>
<evidence type="ECO:0000256" key="4">
    <source>
        <dbReference type="ARBA" id="ARBA00022741"/>
    </source>
</evidence>
<feature type="short sequence motif" description="'HIGH' region" evidence="10">
    <location>
        <begin position="49"/>
        <end position="58"/>
    </location>
</feature>
<evidence type="ECO:0000256" key="7">
    <source>
        <dbReference type="ARBA" id="ARBA00022917"/>
    </source>
</evidence>
<dbReference type="InterPro" id="IPR002305">
    <property type="entry name" value="aa-tRNA-synth_Ic"/>
</dbReference>
<dbReference type="EC" id="6.1.1.1" evidence="10"/>
<evidence type="ECO:0000256" key="5">
    <source>
        <dbReference type="ARBA" id="ARBA00022840"/>
    </source>
</evidence>
<evidence type="ECO:0000313" key="14">
    <source>
        <dbReference type="Proteomes" id="UP000290253"/>
    </source>
</evidence>
<dbReference type="GO" id="GO:0006437">
    <property type="term" value="P:tyrosyl-tRNA aminoacylation"/>
    <property type="evidence" value="ECO:0007669"/>
    <property type="project" value="UniProtKB-UniRule"/>
</dbReference>
<dbReference type="HAMAP" id="MF_02007">
    <property type="entry name" value="Tyr_tRNA_synth_type2"/>
    <property type="match status" value="1"/>
</dbReference>
<dbReference type="GO" id="GO:0003723">
    <property type="term" value="F:RNA binding"/>
    <property type="evidence" value="ECO:0007669"/>
    <property type="project" value="UniProtKB-KW"/>
</dbReference>
<sequence length="413" mass="46321">MAHFLPVDEQMDLLQKGAAEIIRISDLRERLEQSRKTGKPLRVKAGFDPTAPDLHLGHTVLMRKLKHFQDLGHTVIFLIGDYTSLIGDPTGRSATRKPLTREQIDENAKSYTEQVFKILDREKTEVRFNSEWLGKLSFEDFIRLAAKFTVSQMLERAEFHARFQSEQPISLHEFLYPLAQGYDSVALESDVELGGTDQKFNLLAGRELQRDFGQQPQIVFMTPIIEGLDGVQKMSKSLGNAIGIHEPAQEMYGKLMSINDELMWRYWTLLTDLRQSEIDAMQAEVAAGTLHPMEAKKRLARTIVAGFHSEEAARAADENWARQFQQKSDDVEGLEEVTLTTADLNPDAEGRIRVTKLLTATGLAASSSEADRKVKEGAVRIDGEVCKQSHLALNGHARVTLRVGKRAKVAVIG</sequence>
<feature type="domain" description="RNA-binding S4" evidence="12">
    <location>
        <begin position="352"/>
        <end position="412"/>
    </location>
</feature>
<name>A0A4V1NVZ5_9BACT</name>
<dbReference type="Gene3D" id="3.10.290.10">
    <property type="entry name" value="RNA-binding S4 domain"/>
    <property type="match status" value="1"/>
</dbReference>
<dbReference type="GO" id="GO:0005524">
    <property type="term" value="F:ATP binding"/>
    <property type="evidence" value="ECO:0007669"/>
    <property type="project" value="UniProtKB-UniRule"/>
</dbReference>
<dbReference type="PROSITE" id="PS00178">
    <property type="entry name" value="AA_TRNA_LIGASE_I"/>
    <property type="match status" value="1"/>
</dbReference>
<keyword evidence="4 10" id="KW-0547">Nucleotide-binding</keyword>
<keyword evidence="8 10" id="KW-0030">Aminoacyl-tRNA synthetase</keyword>
<gene>
    <name evidence="10" type="primary">tyrS</name>
    <name evidence="13" type="ORF">ESZ00_07125</name>
</gene>
<dbReference type="GO" id="GO:0005829">
    <property type="term" value="C:cytosol"/>
    <property type="evidence" value="ECO:0007669"/>
    <property type="project" value="TreeGrafter"/>
</dbReference>
<dbReference type="CDD" id="cd00805">
    <property type="entry name" value="TyrRS_core"/>
    <property type="match status" value="1"/>
</dbReference>